<dbReference type="KEGG" id="mech:Q9L42_013710"/>
<protein>
    <submittedName>
        <fullName evidence="2">Uncharacterized protein</fullName>
    </submittedName>
</protein>
<gene>
    <name evidence="2" type="ORF">Q9L42_013710</name>
</gene>
<sequence>MNQAHFHWLLIDAGFRDEKELAAFFEVTERTVHNWKKQRPPKSVQACLELMSGRLDCLGKPWRGFRLTPEAIESPNGDFIYAHEVRAIRYVYQAAGIERARLCTMLKHTTPIQRRERSSKLSDVSGKNKQLNLEVSKLDTDTS</sequence>
<evidence type="ECO:0000313" key="3">
    <source>
        <dbReference type="Proteomes" id="UP001225378"/>
    </source>
</evidence>
<organism evidence="2 3">
    <name type="scientific">Methylomarinum roseum</name>
    <dbReference type="NCBI Taxonomy" id="3067653"/>
    <lineage>
        <taxon>Bacteria</taxon>
        <taxon>Pseudomonadati</taxon>
        <taxon>Pseudomonadota</taxon>
        <taxon>Gammaproteobacteria</taxon>
        <taxon>Methylococcales</taxon>
        <taxon>Methylococcaceae</taxon>
        <taxon>Methylomarinum</taxon>
    </lineage>
</organism>
<feature type="compositionally biased region" description="Polar residues" evidence="1">
    <location>
        <begin position="121"/>
        <end position="133"/>
    </location>
</feature>
<name>A0AAU7NS27_9GAMM</name>
<dbReference type="AlphaFoldDB" id="A0AAU7NS27"/>
<dbReference type="RefSeq" id="WP_305907842.1">
    <property type="nucleotide sequence ID" value="NZ_CP157743.1"/>
</dbReference>
<dbReference type="EMBL" id="CP157743">
    <property type="protein sequence ID" value="XBS19416.1"/>
    <property type="molecule type" value="Genomic_DNA"/>
</dbReference>
<keyword evidence="3" id="KW-1185">Reference proteome</keyword>
<reference evidence="2 3" key="1">
    <citation type="journal article" date="2024" name="Microbiology">
        <title>Methylomarinum rosea sp. nov., a novel halophilic methanotrophic bacterium from the hypersaline Lake Elton.</title>
        <authorList>
            <person name="Suleimanov R.Z."/>
            <person name="Oshkin I.Y."/>
            <person name="Danilova O.V."/>
            <person name="Suzina N.E."/>
            <person name="Dedysh S.N."/>
        </authorList>
    </citation>
    <scope>NUCLEOTIDE SEQUENCE [LARGE SCALE GENOMIC DNA]</scope>
    <source>
        <strain evidence="2 3">Ch1-1</strain>
    </source>
</reference>
<proteinExistence type="predicted"/>
<accession>A0AAU7NS27</accession>
<dbReference type="Proteomes" id="UP001225378">
    <property type="component" value="Chromosome"/>
</dbReference>
<evidence type="ECO:0000313" key="2">
    <source>
        <dbReference type="EMBL" id="XBS19416.1"/>
    </source>
</evidence>
<feature type="region of interest" description="Disordered" evidence="1">
    <location>
        <begin position="114"/>
        <end position="143"/>
    </location>
</feature>
<evidence type="ECO:0000256" key="1">
    <source>
        <dbReference type="SAM" id="MobiDB-lite"/>
    </source>
</evidence>